<accession>A0AAJ1MJ73</accession>
<organism evidence="3 4">
    <name type="scientific">Candidatus Thalassospirochaeta sargassi</name>
    <dbReference type="NCBI Taxonomy" id="3119039"/>
    <lineage>
        <taxon>Bacteria</taxon>
        <taxon>Pseudomonadati</taxon>
        <taxon>Spirochaetota</taxon>
        <taxon>Spirochaetia</taxon>
        <taxon>Spirochaetales</taxon>
        <taxon>Spirochaetaceae</taxon>
        <taxon>Candidatus Thalassospirochaeta</taxon>
    </lineage>
</organism>
<dbReference type="Gene3D" id="1.50.10.10">
    <property type="match status" value="1"/>
</dbReference>
<dbReference type="InterPro" id="IPR008928">
    <property type="entry name" value="6-hairpin_glycosidase_sf"/>
</dbReference>
<evidence type="ECO:0000313" key="4">
    <source>
        <dbReference type="Proteomes" id="UP001221217"/>
    </source>
</evidence>
<dbReference type="SUPFAM" id="SSF48208">
    <property type="entry name" value="Six-hairpin glycosidases"/>
    <property type="match status" value="1"/>
</dbReference>
<dbReference type="InterPro" id="IPR012341">
    <property type="entry name" value="6hp_glycosidase-like_sf"/>
</dbReference>
<evidence type="ECO:0000313" key="3">
    <source>
        <dbReference type="EMBL" id="MDC7227118.1"/>
    </source>
</evidence>
<evidence type="ECO:0000259" key="2">
    <source>
        <dbReference type="Pfam" id="PF12439"/>
    </source>
</evidence>
<feature type="domain" description="Glycogen debranching enzyme bacterial and archaeal type N-terminal" evidence="2">
    <location>
        <begin position="21"/>
        <end position="237"/>
    </location>
</feature>
<dbReference type="Pfam" id="PF06202">
    <property type="entry name" value="GDE_C"/>
    <property type="match status" value="1"/>
</dbReference>
<name>A0AAJ1MJ73_9SPIO</name>
<dbReference type="EMBL" id="JAQQAL010000022">
    <property type="protein sequence ID" value="MDC7227118.1"/>
    <property type="molecule type" value="Genomic_DNA"/>
</dbReference>
<dbReference type="Pfam" id="PF12439">
    <property type="entry name" value="GDE_N"/>
    <property type="match status" value="1"/>
</dbReference>
<proteinExistence type="predicted"/>
<dbReference type="GO" id="GO:0004135">
    <property type="term" value="F:amylo-alpha-1,6-glucosidase activity"/>
    <property type="evidence" value="ECO:0007669"/>
    <property type="project" value="InterPro"/>
</dbReference>
<dbReference type="PANTHER" id="PTHR10569">
    <property type="entry name" value="GLYCOGEN DEBRANCHING ENZYME"/>
    <property type="match status" value="1"/>
</dbReference>
<sequence length="668" mass="75254">MKNLDGFFKAPFGLTDESCTEWLETNGIGAFASSTVIERHDRRYHGLLQTPVAEHEGRFSLLSAVDGVISAGKDIIKTGTNRYENVHYPVGNEQLESVNLIPIPKWVYRQNKLKVQKEVFMRDGESAVYIVYTLLGGAENADCELKFLFNYRSAHELTHENLSVNSNTLDKKDGFIIDPYFGLPPMRFIFSGHWVRSGELFWDKNICYSKERERGFDWNEDRFVPGITKISLEKGKPFIIRAGVSNPDEVVLDVNDSYLKEKAERERDYKDPANGLDLLKRQSVHFILKNPSGKKSINAGYPWFGEWGRDTMISLPGLTFYSGNPELGDGILSDYISMIKDGLLPNTLGDTQGFTAYNSIDAGLLFCWALNKFIDYGFGKNHAEKEKLVKTYLPAVDSIINAFFEGRVPNAGMTENGLIWSGSADTQLTWMDATAWGRPVTPRYGLAVELNALWYDSLYLHRQLSQMAGNSVSNKVEELIIKIPNEYETAFLLDEGYLSDTVNENGPDRKLRPNMLFASSARPGLLAEGIRRAVTDTAEKELLTDLGMRTLSPGDIDFRSEYSGGPDERDSCYHQGTVWPWPLGIMVESSLNTAPDIEQKAIFWSDYIENLLSIHLTRDGWGTISEVFDGLNPLRGKGTFAQAWSCSEIIRAAELINRVELNGTYKER</sequence>
<dbReference type="AlphaFoldDB" id="A0AAJ1MJ73"/>
<dbReference type="InterPro" id="IPR010401">
    <property type="entry name" value="AGL/Gdb1"/>
</dbReference>
<dbReference type="InterPro" id="IPR032790">
    <property type="entry name" value="GDE_C"/>
</dbReference>
<gene>
    <name evidence="3" type="ORF">PQJ61_10185</name>
</gene>
<dbReference type="PANTHER" id="PTHR10569:SF2">
    <property type="entry name" value="GLYCOGEN DEBRANCHING ENZYME"/>
    <property type="match status" value="1"/>
</dbReference>
<dbReference type="InterPro" id="IPR024742">
    <property type="entry name" value="Glycogen_debranch_N"/>
</dbReference>
<feature type="domain" description="Glycogen debranching enzyme C-terminal" evidence="1">
    <location>
        <begin position="283"/>
        <end position="651"/>
    </location>
</feature>
<reference evidence="3 4" key="1">
    <citation type="submission" date="2022-12" db="EMBL/GenBank/DDBJ databases">
        <title>Metagenome assembled genome from gulf of manar.</title>
        <authorList>
            <person name="Kohli P."/>
            <person name="Pk S."/>
            <person name="Venkata Ramana C."/>
            <person name="Sasikala C."/>
        </authorList>
    </citation>
    <scope>NUCLEOTIDE SEQUENCE [LARGE SCALE GENOMIC DNA]</scope>
    <source>
        <strain evidence="3">JB008</strain>
    </source>
</reference>
<protein>
    <submittedName>
        <fullName evidence="3">Amylo-alpha-1,6-glucosidase</fullName>
    </submittedName>
</protein>
<comment type="caution">
    <text evidence="3">The sequence shown here is derived from an EMBL/GenBank/DDBJ whole genome shotgun (WGS) entry which is preliminary data.</text>
</comment>
<evidence type="ECO:0000259" key="1">
    <source>
        <dbReference type="Pfam" id="PF06202"/>
    </source>
</evidence>
<dbReference type="GO" id="GO:0005980">
    <property type="term" value="P:glycogen catabolic process"/>
    <property type="evidence" value="ECO:0007669"/>
    <property type="project" value="InterPro"/>
</dbReference>
<dbReference type="GO" id="GO:0004134">
    <property type="term" value="F:4-alpha-glucanotransferase activity"/>
    <property type="evidence" value="ECO:0007669"/>
    <property type="project" value="InterPro"/>
</dbReference>
<dbReference type="Proteomes" id="UP001221217">
    <property type="component" value="Unassembled WGS sequence"/>
</dbReference>